<dbReference type="EMBL" id="NBIV01000056">
    <property type="protein sequence ID" value="PXF45634.1"/>
    <property type="molecule type" value="Genomic_DNA"/>
</dbReference>
<feature type="region of interest" description="Disordered" evidence="2">
    <location>
        <begin position="549"/>
        <end position="584"/>
    </location>
</feature>
<dbReference type="InterPro" id="IPR036188">
    <property type="entry name" value="FAD/NAD-bd_sf"/>
</dbReference>
<dbReference type="GO" id="GO:0005968">
    <property type="term" value="C:Rab-protein geranylgeranyltransferase complex"/>
    <property type="evidence" value="ECO:0007669"/>
    <property type="project" value="TreeGrafter"/>
</dbReference>
<evidence type="ECO:0000256" key="1">
    <source>
        <dbReference type="ARBA" id="ARBA00005593"/>
    </source>
</evidence>
<feature type="compositionally biased region" description="Polar residues" evidence="2">
    <location>
        <begin position="562"/>
        <end position="574"/>
    </location>
</feature>
<reference evidence="3 4" key="1">
    <citation type="journal article" date="2018" name="Mol. Biol. Evol.">
        <title>Analysis of the draft genome of the red seaweed Gracilariopsis chorda provides insights into genome size evolution in Rhodophyta.</title>
        <authorList>
            <person name="Lee J."/>
            <person name="Yang E.C."/>
            <person name="Graf L."/>
            <person name="Yang J.H."/>
            <person name="Qiu H."/>
            <person name="Zel Zion U."/>
            <person name="Chan C.X."/>
            <person name="Stephens T.G."/>
            <person name="Weber A.P.M."/>
            <person name="Boo G.H."/>
            <person name="Boo S.M."/>
            <person name="Kim K.M."/>
            <person name="Shin Y."/>
            <person name="Jung M."/>
            <person name="Lee S.J."/>
            <person name="Yim H.S."/>
            <person name="Lee J.H."/>
            <person name="Bhattacharya D."/>
            <person name="Yoon H.S."/>
        </authorList>
    </citation>
    <scope>NUCLEOTIDE SEQUENCE [LARGE SCALE GENOMIC DNA]</scope>
    <source>
        <strain evidence="3 4">SKKU-2015</strain>
        <tissue evidence="3">Whole body</tissue>
    </source>
</reference>
<dbReference type="Gene3D" id="1.10.405.10">
    <property type="entry name" value="Guanine Nucleotide Dissociation Inhibitor, domain 1"/>
    <property type="match status" value="1"/>
</dbReference>
<dbReference type="GO" id="GO:0007264">
    <property type="term" value="P:small GTPase-mediated signal transduction"/>
    <property type="evidence" value="ECO:0007669"/>
    <property type="project" value="InterPro"/>
</dbReference>
<organism evidence="3 4">
    <name type="scientific">Gracilariopsis chorda</name>
    <dbReference type="NCBI Taxonomy" id="448386"/>
    <lineage>
        <taxon>Eukaryota</taxon>
        <taxon>Rhodophyta</taxon>
        <taxon>Florideophyceae</taxon>
        <taxon>Rhodymeniophycidae</taxon>
        <taxon>Gracilariales</taxon>
        <taxon>Gracilariaceae</taxon>
        <taxon>Gracilariopsis</taxon>
    </lineage>
</organism>
<dbReference type="GO" id="GO:0005092">
    <property type="term" value="F:GDP-dissociation inhibitor activity"/>
    <property type="evidence" value="ECO:0007669"/>
    <property type="project" value="InterPro"/>
</dbReference>
<dbReference type="PRINTS" id="PR00891">
    <property type="entry name" value="RABGDIREP"/>
</dbReference>
<dbReference type="Gene3D" id="3.30.519.10">
    <property type="entry name" value="Guanine Nucleotide Dissociation Inhibitor, domain 2"/>
    <property type="match status" value="1"/>
</dbReference>
<comment type="similarity">
    <text evidence="1">Belongs to the Rab GDI family.</text>
</comment>
<evidence type="ECO:0000256" key="2">
    <source>
        <dbReference type="SAM" id="MobiDB-lite"/>
    </source>
</evidence>
<dbReference type="GO" id="GO:0005829">
    <property type="term" value="C:cytosol"/>
    <property type="evidence" value="ECO:0007669"/>
    <property type="project" value="TreeGrafter"/>
</dbReference>
<dbReference type="Gene3D" id="3.50.50.60">
    <property type="entry name" value="FAD/NAD(P)-binding domain"/>
    <property type="match status" value="1"/>
</dbReference>
<gene>
    <name evidence="3" type="ORF">BWQ96_04639</name>
</gene>
<protein>
    <submittedName>
        <fullName evidence="3">Rab proteins geranylgeranyltransferase component A 1</fullName>
    </submittedName>
</protein>
<keyword evidence="3" id="KW-0808">Transferase</keyword>
<feature type="region of interest" description="Disordered" evidence="2">
    <location>
        <begin position="471"/>
        <end position="492"/>
    </location>
</feature>
<evidence type="ECO:0000313" key="4">
    <source>
        <dbReference type="Proteomes" id="UP000247409"/>
    </source>
</evidence>
<dbReference type="OrthoDB" id="5634at2759"/>
<keyword evidence="4" id="KW-1185">Reference proteome</keyword>
<dbReference type="GO" id="GO:0016192">
    <property type="term" value="P:vesicle-mediated transport"/>
    <property type="evidence" value="ECO:0007669"/>
    <property type="project" value="TreeGrafter"/>
</dbReference>
<dbReference type="SUPFAM" id="SSF54373">
    <property type="entry name" value="FAD-linked reductases, C-terminal domain"/>
    <property type="match status" value="1"/>
</dbReference>
<dbReference type="STRING" id="448386.A0A2V3IU37"/>
<comment type="caution">
    <text evidence="3">The sequence shown here is derived from an EMBL/GenBank/DDBJ whole genome shotgun (WGS) entry which is preliminary data.</text>
</comment>
<dbReference type="GO" id="GO:0005634">
    <property type="term" value="C:nucleus"/>
    <property type="evidence" value="ECO:0007669"/>
    <property type="project" value="TreeGrafter"/>
</dbReference>
<dbReference type="InterPro" id="IPR018203">
    <property type="entry name" value="GDP_dissociation_inhibitor"/>
</dbReference>
<dbReference type="GO" id="GO:0016740">
    <property type="term" value="F:transferase activity"/>
    <property type="evidence" value="ECO:0007669"/>
    <property type="project" value="UniProtKB-KW"/>
</dbReference>
<accession>A0A2V3IU37</accession>
<dbReference type="Pfam" id="PF00996">
    <property type="entry name" value="GDI"/>
    <property type="match status" value="2"/>
</dbReference>
<evidence type="ECO:0000313" key="3">
    <source>
        <dbReference type="EMBL" id="PXF45634.1"/>
    </source>
</evidence>
<name>A0A2V3IU37_9FLOR</name>
<dbReference type="Proteomes" id="UP000247409">
    <property type="component" value="Unassembled WGS sequence"/>
</dbReference>
<sequence>MSEVQQSYPLSETQYDAVIIGTDLPQAVLAAALSLAGSRILHLDANGFYGGKWATIPLSQLNSFLETDNVGLIRSDAQSSDSKIREMFPDYELQELPALSTYDRLFPLGARVLSFSHSVELDHKIESCLLDLVPRPIMSSGEMVETLVRTNVGHYIDFRGVDGLYVQFPGSSGLQRVPGSRADVFQNSFVSMPEKRLLMRYVTKRYDDIRIRMEDNLETEDVESEDVESESGDHSFDLSIQEDMDAMKLTSTLQTFLTHSILFSVGKESFSKLDAMNAIYTYQASVMRFGTKTPFLYPNFGTGELSQAFCRLSAVHGGTYVLRRGATALIRSPKGIDRNKSESADHHLGVVTTAGDVVRTKYVFVSHDLMSQEKEKKADIWHAIAVLDGSVMKAGEPDRVMITVPRGTLGNKASAVRIRQVDAAVKVCPEGYYILYAETIEHGSTEHDIHGVLRNYVNLNHDDEFEQDGADAEKTEGEHQNGDIHKPNDSRAHMKPNCLWSISYSRTCGPSETDGTEGVVHVSASEMEHDMDEIIREAERCFRVVHPDREFLAPRNPEENTNEVLHSETGNGVQSPEAAEEEQE</sequence>
<dbReference type="PANTHER" id="PTHR11787">
    <property type="entry name" value="RAB GDP-DISSOCIATION INHIBITOR"/>
    <property type="match status" value="1"/>
</dbReference>
<feature type="compositionally biased region" description="Basic and acidic residues" evidence="2">
    <location>
        <begin position="549"/>
        <end position="558"/>
    </location>
</feature>
<dbReference type="SUPFAM" id="SSF51905">
    <property type="entry name" value="FAD/NAD(P)-binding domain"/>
    <property type="match status" value="1"/>
</dbReference>
<dbReference type="PANTHER" id="PTHR11787:SF4">
    <property type="entry name" value="CHM, RAB ESCORT PROTEIN 1"/>
    <property type="match status" value="1"/>
</dbReference>
<proteinExistence type="inferred from homology"/>
<dbReference type="AlphaFoldDB" id="A0A2V3IU37"/>